<keyword evidence="8" id="KW-0873">Pyrrolidone carboxylic acid</keyword>
<evidence type="ECO:0000313" key="20">
    <source>
        <dbReference type="RefSeq" id="XP_032313102.1"/>
    </source>
</evidence>
<evidence type="ECO:0000313" key="19">
    <source>
        <dbReference type="Proteomes" id="UP000694856"/>
    </source>
</evidence>
<comment type="function">
    <text evidence="17">Binds to orexin receptors HCRTR1/OX1R and HCRTR2/OX2R with a high affinity. Stimulates food intake. Modulates pituitary luteinizing hormone secretion in an ovarian steroid-dependent manner.</text>
</comment>
<dbReference type="GO" id="GO:0005791">
    <property type="term" value="C:rough endoplasmic reticulum"/>
    <property type="evidence" value="ECO:0007669"/>
    <property type="project" value="UniProtKB-SubCell"/>
</dbReference>
<evidence type="ECO:0000256" key="3">
    <source>
        <dbReference type="ARBA" id="ARBA00009198"/>
    </source>
</evidence>
<evidence type="ECO:0000256" key="18">
    <source>
        <dbReference type="ARBA" id="ARBA00046224"/>
    </source>
</evidence>
<proteinExistence type="inferred from homology"/>
<dbReference type="GO" id="GO:0048471">
    <property type="term" value="C:perinuclear region of cytoplasm"/>
    <property type="evidence" value="ECO:0007669"/>
    <property type="project" value="TreeGrafter"/>
</dbReference>
<dbReference type="AlphaFoldDB" id="A0A8B8R5A5"/>
<dbReference type="InterPro" id="IPR001704">
    <property type="entry name" value="Orexin"/>
</dbReference>
<protein>
    <recommendedName>
        <fullName evidence="12">Hypocretin neuropeptide precursor</fullName>
    </recommendedName>
    <alternativeName>
        <fullName evidence="16">Hypocretin</fullName>
    </alternativeName>
    <alternativeName>
        <fullName evidence="13">Orexin precursor</fullName>
    </alternativeName>
    <alternativeName>
        <fullName evidence="15">Prepro-orexin</fullName>
    </alternativeName>
    <alternativeName>
        <fullName evidence="14">Preprohypocretin</fullName>
    </alternativeName>
</protein>
<keyword evidence="5" id="KW-0256">Endoplasmic reticulum</keyword>
<dbReference type="GO" id="GO:0001659">
    <property type="term" value="P:temperature homeostasis"/>
    <property type="evidence" value="ECO:0007669"/>
    <property type="project" value="TreeGrafter"/>
</dbReference>
<evidence type="ECO:0000256" key="12">
    <source>
        <dbReference type="ARBA" id="ARBA00034336"/>
    </source>
</evidence>
<dbReference type="Pfam" id="PF02072">
    <property type="entry name" value="Orexin"/>
    <property type="match status" value="1"/>
</dbReference>
<evidence type="ECO:0000256" key="11">
    <source>
        <dbReference type="ARBA" id="ARBA00034103"/>
    </source>
</evidence>
<name>A0A8B8R5A5_CAMFR</name>
<dbReference type="GO" id="GO:0045202">
    <property type="term" value="C:synapse"/>
    <property type="evidence" value="ECO:0007669"/>
    <property type="project" value="UniProtKB-SubCell"/>
</dbReference>
<evidence type="ECO:0000256" key="15">
    <source>
        <dbReference type="ARBA" id="ARBA00034367"/>
    </source>
</evidence>
<evidence type="ECO:0000256" key="4">
    <source>
        <dbReference type="ARBA" id="ARBA00022815"/>
    </source>
</evidence>
<comment type="function">
    <text evidence="18">Binds to orexin receptor HCRTR2/OX2R only. Stimulates food intake. Modulates pituitary luteinizing hormone secretion in an ovarian steroid-dependent manner.</text>
</comment>
<dbReference type="GO" id="GO:0030431">
    <property type="term" value="P:sleep"/>
    <property type="evidence" value="ECO:0007669"/>
    <property type="project" value="TreeGrafter"/>
</dbReference>
<comment type="similarity">
    <text evidence="3">Belongs to the orexin family.</text>
</comment>
<keyword evidence="6" id="KW-0770">Synapse</keyword>
<evidence type="ECO:0000256" key="7">
    <source>
        <dbReference type="ARBA" id="ARBA00023157"/>
    </source>
</evidence>
<dbReference type="GO" id="GO:0042755">
    <property type="term" value="P:eating behavior"/>
    <property type="evidence" value="ECO:0007669"/>
    <property type="project" value="TreeGrafter"/>
</dbReference>
<evidence type="ECO:0000256" key="17">
    <source>
        <dbReference type="ARBA" id="ARBA00045659"/>
    </source>
</evidence>
<dbReference type="RefSeq" id="XP_032313102.1">
    <property type="nucleotide sequence ID" value="XM_032457211.1"/>
</dbReference>
<evidence type="ECO:0000256" key="8">
    <source>
        <dbReference type="ARBA" id="ARBA00023283"/>
    </source>
</evidence>
<keyword evidence="10" id="KW-0968">Cytoplasmic vesicle</keyword>
<evidence type="ECO:0000256" key="14">
    <source>
        <dbReference type="ARBA" id="ARBA00034354"/>
    </source>
</evidence>
<evidence type="ECO:0000256" key="6">
    <source>
        <dbReference type="ARBA" id="ARBA00023018"/>
    </source>
</evidence>
<organism evidence="19 20">
    <name type="scientific">Camelus ferus</name>
    <name type="common">Wild bactrian camel</name>
    <name type="synonym">Camelus bactrianus ferus</name>
    <dbReference type="NCBI Taxonomy" id="419612"/>
    <lineage>
        <taxon>Eukaryota</taxon>
        <taxon>Metazoa</taxon>
        <taxon>Chordata</taxon>
        <taxon>Craniata</taxon>
        <taxon>Vertebrata</taxon>
        <taxon>Euteleostomi</taxon>
        <taxon>Mammalia</taxon>
        <taxon>Eutheria</taxon>
        <taxon>Laurasiatheria</taxon>
        <taxon>Artiodactyla</taxon>
        <taxon>Tylopoda</taxon>
        <taxon>Camelidae</taxon>
        <taxon>Camelus</taxon>
    </lineage>
</organism>
<dbReference type="GO" id="GO:0007218">
    <property type="term" value="P:neuropeptide signaling pathway"/>
    <property type="evidence" value="ECO:0007669"/>
    <property type="project" value="UniProtKB-KW"/>
</dbReference>
<evidence type="ECO:0000256" key="9">
    <source>
        <dbReference type="ARBA" id="ARBA00023320"/>
    </source>
</evidence>
<evidence type="ECO:0000256" key="16">
    <source>
        <dbReference type="ARBA" id="ARBA00034371"/>
    </source>
</evidence>
<evidence type="ECO:0000256" key="13">
    <source>
        <dbReference type="ARBA" id="ARBA00034351"/>
    </source>
</evidence>
<keyword evidence="19" id="KW-1185">Reference proteome</keyword>
<dbReference type="PANTHER" id="PTHR15173">
    <property type="entry name" value="OREXIN"/>
    <property type="match status" value="1"/>
</dbReference>
<dbReference type="Proteomes" id="UP000694856">
    <property type="component" value="Chromosome 16"/>
</dbReference>
<evidence type="ECO:0000256" key="5">
    <source>
        <dbReference type="ARBA" id="ARBA00022824"/>
    </source>
</evidence>
<dbReference type="GO" id="GO:0051971">
    <property type="term" value="P:positive regulation of transmission of nerve impulse"/>
    <property type="evidence" value="ECO:0007669"/>
    <property type="project" value="TreeGrafter"/>
</dbReference>
<keyword evidence="4" id="KW-0027">Amidation</keyword>
<dbReference type="GO" id="GO:0046928">
    <property type="term" value="P:regulation of neurotransmitter secretion"/>
    <property type="evidence" value="ECO:0007669"/>
    <property type="project" value="TreeGrafter"/>
</dbReference>
<evidence type="ECO:0000256" key="2">
    <source>
        <dbReference type="ARBA" id="ARBA00004541"/>
    </source>
</evidence>
<dbReference type="GO" id="GO:0031772">
    <property type="term" value="F:type 2 orexin receptor binding"/>
    <property type="evidence" value="ECO:0007669"/>
    <property type="project" value="TreeGrafter"/>
</dbReference>
<dbReference type="PRINTS" id="PR01091">
    <property type="entry name" value="OREXINPP"/>
</dbReference>
<evidence type="ECO:0000256" key="10">
    <source>
        <dbReference type="ARBA" id="ARBA00023329"/>
    </source>
</evidence>
<keyword evidence="9" id="KW-0527">Neuropeptide</keyword>
<keyword evidence="7" id="KW-1015">Disulfide bond</keyword>
<dbReference type="GO" id="GO:0042594">
    <property type="term" value="P:response to starvation"/>
    <property type="evidence" value="ECO:0007669"/>
    <property type="project" value="TreeGrafter"/>
</dbReference>
<evidence type="ECO:0000256" key="1">
    <source>
        <dbReference type="ARBA" id="ARBA00004427"/>
    </source>
</evidence>
<dbReference type="GO" id="GO:0031771">
    <property type="term" value="F:type 1 orexin receptor binding"/>
    <property type="evidence" value="ECO:0007669"/>
    <property type="project" value="TreeGrafter"/>
</dbReference>
<dbReference type="CTD" id="3060"/>
<dbReference type="PANTHER" id="PTHR15173:SF2">
    <property type="entry name" value="HYPOCRETIN NEUROPEPTIDE PRECURSOR"/>
    <property type="match status" value="1"/>
</dbReference>
<sequence length="190" mass="19997">MFPQISGADSDTLVFRWSGQHSKGVQWTKATRKRDGVLFSGSPFSTQGVSKGLLEEMLCWLLKGEQVFWATMTLLLLLLLLPPALLSPGAAAQPLPDCCRQKTCSCRLYELLHGAGNHAAGILTLGKRRPGAPGLQGRLQRLLQASGNHAAGILTMGRRAGVEPAPHPCPGRRCPGAVASSVAPGGPSGV</sequence>
<comment type="subcellular location">
    <subcellularLocation>
        <location evidence="2">Cytoplasmic vesicle</location>
    </subcellularLocation>
    <subcellularLocation>
        <location evidence="1">Rough endoplasmic reticulum</location>
    </subcellularLocation>
    <subcellularLocation>
        <location evidence="11">Synapse</location>
    </subcellularLocation>
</comment>
<reference evidence="20" key="1">
    <citation type="submission" date="2025-08" db="UniProtKB">
        <authorList>
            <consortium name="RefSeq"/>
        </authorList>
    </citation>
    <scope>IDENTIFICATION</scope>
    <source>
        <tissue evidence="20">Ear skin</tissue>
    </source>
</reference>
<dbReference type="GO" id="GO:0005184">
    <property type="term" value="F:neuropeptide hormone activity"/>
    <property type="evidence" value="ECO:0007669"/>
    <property type="project" value="TreeGrafter"/>
</dbReference>
<dbReference type="GO" id="GO:0031410">
    <property type="term" value="C:cytoplasmic vesicle"/>
    <property type="evidence" value="ECO:0007669"/>
    <property type="project" value="UniProtKB-SubCell"/>
</dbReference>
<dbReference type="GeneID" id="102510762"/>
<accession>A0A8B8R5A5</accession>
<gene>
    <name evidence="20" type="primary">HCRT</name>
</gene>